<reference evidence="1" key="1">
    <citation type="submission" date="2023-05" db="EMBL/GenBank/DDBJ databases">
        <authorList>
            <consortium name="ELIXIR-Norway"/>
        </authorList>
    </citation>
    <scope>NUCLEOTIDE SEQUENCE</scope>
</reference>
<dbReference type="Proteomes" id="UP001162501">
    <property type="component" value="Chromosome 11"/>
</dbReference>
<organism evidence="1 2">
    <name type="scientific">Rangifer tarandus platyrhynchus</name>
    <name type="common">Svalbard reindeer</name>
    <dbReference type="NCBI Taxonomy" id="3082113"/>
    <lineage>
        <taxon>Eukaryota</taxon>
        <taxon>Metazoa</taxon>
        <taxon>Chordata</taxon>
        <taxon>Craniata</taxon>
        <taxon>Vertebrata</taxon>
        <taxon>Euteleostomi</taxon>
        <taxon>Mammalia</taxon>
        <taxon>Eutheria</taxon>
        <taxon>Laurasiatheria</taxon>
        <taxon>Artiodactyla</taxon>
        <taxon>Ruminantia</taxon>
        <taxon>Pecora</taxon>
        <taxon>Cervidae</taxon>
        <taxon>Odocoileinae</taxon>
        <taxon>Rangifer</taxon>
    </lineage>
</organism>
<proteinExistence type="predicted"/>
<accession>A0AC59YAK8</accession>
<protein>
    <submittedName>
        <fullName evidence="1">Uncharacterized protein</fullName>
    </submittedName>
</protein>
<dbReference type="EMBL" id="OX596095">
    <property type="protein sequence ID" value="CAM9513254.1"/>
    <property type="molecule type" value="Genomic_DNA"/>
</dbReference>
<evidence type="ECO:0000313" key="1">
    <source>
        <dbReference type="EMBL" id="CAM9513254.1"/>
    </source>
</evidence>
<sequence>MSRAVSLWHSGKKDREIYREGRRQSQESPEEACVLQSAGPPDGRASEGADLLVKIKVGSRVRPHRAPTLRPPPHTTSPVTGQQSFLLPEVSGNTWWSGKTVLIPAYHLLV</sequence>
<name>A0AC59YAK8_RANTA</name>
<reference evidence="1" key="2">
    <citation type="submission" date="2025-03" db="EMBL/GenBank/DDBJ databases">
        <authorList>
            <consortium name="ELIXIR-Norway"/>
            <consortium name="Elixir Norway"/>
        </authorList>
    </citation>
    <scope>NUCLEOTIDE SEQUENCE</scope>
</reference>
<gene>
    <name evidence="1" type="ORF">MRATA1EN22A_LOCUS3585</name>
</gene>
<evidence type="ECO:0000313" key="2">
    <source>
        <dbReference type="Proteomes" id="UP001162501"/>
    </source>
</evidence>